<keyword evidence="2" id="KW-1185">Reference proteome</keyword>
<evidence type="ECO:0000313" key="2">
    <source>
        <dbReference type="Proteomes" id="UP000807504"/>
    </source>
</evidence>
<proteinExistence type="predicted"/>
<name>A0A8T0FXF1_ARGBR</name>
<organism evidence="1 2">
    <name type="scientific">Argiope bruennichi</name>
    <name type="common">Wasp spider</name>
    <name type="synonym">Aranea bruennichi</name>
    <dbReference type="NCBI Taxonomy" id="94029"/>
    <lineage>
        <taxon>Eukaryota</taxon>
        <taxon>Metazoa</taxon>
        <taxon>Ecdysozoa</taxon>
        <taxon>Arthropoda</taxon>
        <taxon>Chelicerata</taxon>
        <taxon>Arachnida</taxon>
        <taxon>Araneae</taxon>
        <taxon>Araneomorphae</taxon>
        <taxon>Entelegynae</taxon>
        <taxon>Araneoidea</taxon>
        <taxon>Araneidae</taxon>
        <taxon>Argiope</taxon>
    </lineage>
</organism>
<evidence type="ECO:0000313" key="1">
    <source>
        <dbReference type="EMBL" id="KAF8795422.1"/>
    </source>
</evidence>
<comment type="caution">
    <text evidence="1">The sequence shown here is derived from an EMBL/GenBank/DDBJ whole genome shotgun (WGS) entry which is preliminary data.</text>
</comment>
<protein>
    <submittedName>
        <fullName evidence="1">Uncharacterized protein</fullName>
    </submittedName>
</protein>
<dbReference type="EMBL" id="JABXBU010000002">
    <property type="protein sequence ID" value="KAF8795422.1"/>
    <property type="molecule type" value="Genomic_DNA"/>
</dbReference>
<dbReference type="Proteomes" id="UP000807504">
    <property type="component" value="Unassembled WGS sequence"/>
</dbReference>
<reference evidence="1" key="2">
    <citation type="submission" date="2020-06" db="EMBL/GenBank/DDBJ databases">
        <authorList>
            <person name="Sheffer M."/>
        </authorList>
    </citation>
    <scope>NUCLEOTIDE SEQUENCE</scope>
</reference>
<sequence>MASIDDQPIVETIGENCHIIEFSFTVNNYRDIISLDFIKEYKILCTRFRTEWTIWILFQKFNPSDPVSSIVCISRTDDEDVKVMVNFNLVLHNVSTLECTEVLDVSTSDIEKGWDFRKNIEPLLQSETSSILNNGSLDVKFTLAVFNCHE</sequence>
<gene>
    <name evidence="1" type="ORF">HNY73_003272</name>
</gene>
<reference evidence="1" key="1">
    <citation type="journal article" date="2020" name="bioRxiv">
        <title>Chromosome-level reference genome of the European wasp spider Argiope bruennichi: a resource for studies on range expansion and evolutionary adaptation.</title>
        <authorList>
            <person name="Sheffer M.M."/>
            <person name="Hoppe A."/>
            <person name="Krehenwinkel H."/>
            <person name="Uhl G."/>
            <person name="Kuss A.W."/>
            <person name="Jensen L."/>
            <person name="Jensen C."/>
            <person name="Gillespie R.G."/>
            <person name="Hoff K.J."/>
            <person name="Prost S."/>
        </authorList>
    </citation>
    <scope>NUCLEOTIDE SEQUENCE</scope>
</reference>
<dbReference type="AlphaFoldDB" id="A0A8T0FXF1"/>
<accession>A0A8T0FXF1</accession>